<keyword evidence="3" id="KW-0998">Cell outer membrane</keyword>
<evidence type="ECO:0000256" key="4">
    <source>
        <dbReference type="PROSITE-ProRule" id="PRU00473"/>
    </source>
</evidence>
<dbReference type="Gene3D" id="3.30.1330.60">
    <property type="entry name" value="OmpA-like domain"/>
    <property type="match status" value="1"/>
</dbReference>
<dbReference type="PANTHER" id="PTHR30329">
    <property type="entry name" value="STATOR ELEMENT OF FLAGELLAR MOTOR COMPLEX"/>
    <property type="match status" value="1"/>
</dbReference>
<evidence type="ECO:0000256" key="1">
    <source>
        <dbReference type="ARBA" id="ARBA00004442"/>
    </source>
</evidence>
<dbReference type="Pfam" id="PF00691">
    <property type="entry name" value="OmpA"/>
    <property type="match status" value="1"/>
</dbReference>
<gene>
    <name evidence="6" type="ORF">BVC71_08555</name>
</gene>
<dbReference type="InterPro" id="IPR006664">
    <property type="entry name" value="OMP_bac"/>
</dbReference>
<dbReference type="InterPro" id="IPR036737">
    <property type="entry name" value="OmpA-like_sf"/>
</dbReference>
<feature type="domain" description="OmpA-like" evidence="5">
    <location>
        <begin position="188"/>
        <end position="305"/>
    </location>
</feature>
<dbReference type="InterPro" id="IPR050330">
    <property type="entry name" value="Bact_OuterMem_StrucFunc"/>
</dbReference>
<dbReference type="PANTHER" id="PTHR30329:SF21">
    <property type="entry name" value="LIPOPROTEIN YIAD-RELATED"/>
    <property type="match status" value="1"/>
</dbReference>
<comment type="subcellular location">
    <subcellularLocation>
        <location evidence="1">Cell outer membrane</location>
    </subcellularLocation>
</comment>
<comment type="caution">
    <text evidence="6">The sequence shown here is derived from an EMBL/GenBank/DDBJ whole genome shotgun (WGS) entry which is preliminary data.</text>
</comment>
<keyword evidence="7" id="KW-1185">Reference proteome</keyword>
<evidence type="ECO:0000256" key="2">
    <source>
        <dbReference type="ARBA" id="ARBA00023136"/>
    </source>
</evidence>
<evidence type="ECO:0000313" key="7">
    <source>
        <dbReference type="Proteomes" id="UP000194664"/>
    </source>
</evidence>
<organism evidence="6 7">
    <name type="scientific">Marivivens niveibacter</name>
    <dbReference type="NCBI Taxonomy" id="1930667"/>
    <lineage>
        <taxon>Bacteria</taxon>
        <taxon>Pseudomonadati</taxon>
        <taxon>Pseudomonadota</taxon>
        <taxon>Alphaproteobacteria</taxon>
        <taxon>Rhodobacterales</taxon>
        <taxon>Paracoccaceae</taxon>
        <taxon>Marivivens group</taxon>
        <taxon>Marivivens</taxon>
    </lineage>
</organism>
<name>A0A251X121_9RHOB</name>
<dbReference type="AlphaFoldDB" id="A0A251X121"/>
<dbReference type="PROSITE" id="PS51123">
    <property type="entry name" value="OMPA_2"/>
    <property type="match status" value="1"/>
</dbReference>
<evidence type="ECO:0000259" key="5">
    <source>
        <dbReference type="PROSITE" id="PS51123"/>
    </source>
</evidence>
<reference evidence="6 7" key="1">
    <citation type="submission" date="2016-12" db="EMBL/GenBank/DDBJ databases">
        <title>The draft genome sequence of HSLHS2.</title>
        <authorList>
            <person name="Hu D."/>
            <person name="Wang L."/>
            <person name="Shao Z."/>
        </authorList>
    </citation>
    <scope>NUCLEOTIDE SEQUENCE [LARGE SCALE GENOMIC DNA]</scope>
    <source>
        <strain evidence="6">MCCC 1A06712</strain>
    </source>
</reference>
<evidence type="ECO:0000313" key="6">
    <source>
        <dbReference type="EMBL" id="OUD09863.1"/>
    </source>
</evidence>
<keyword evidence="2 4" id="KW-0472">Membrane</keyword>
<dbReference type="PRINTS" id="PR01021">
    <property type="entry name" value="OMPADOMAIN"/>
</dbReference>
<accession>A0A251X121</accession>
<proteinExistence type="predicted"/>
<dbReference type="InterPro" id="IPR006665">
    <property type="entry name" value="OmpA-like"/>
</dbReference>
<dbReference type="Proteomes" id="UP000194664">
    <property type="component" value="Unassembled WGS sequence"/>
</dbReference>
<sequence>MIDIRQLLVGFWVLWPVCSTAQSLDMPASAIVSLRTTDIASSYSFPIAPWDTDHIDLDTRDGDVTQQVWRISNADLTTLQIYAPLRQQLANDGFDVIFECRTDVCGGFDFRYNVDLKNNPDMQVDLNDFRYLAAEKAGETIVIFVSKTKASGFVQIIHIGANEALINPTITVANPTALIDTSIPSALQTAGHVVLTGLSFESGSSNLATAGADSLAELAAFLVANPYYQIAIVGHTDSSGSLQANIDLSRARAQAVVDTLINDYGVDSSQLEAAGMGYMSPLVSNLTAEGRDKNRRVEAVLTSIGED</sequence>
<protein>
    <recommendedName>
        <fullName evidence="5">OmpA-like domain-containing protein</fullName>
    </recommendedName>
</protein>
<dbReference type="EMBL" id="MSPP01000002">
    <property type="protein sequence ID" value="OUD09863.1"/>
    <property type="molecule type" value="Genomic_DNA"/>
</dbReference>
<dbReference type="SUPFAM" id="SSF103088">
    <property type="entry name" value="OmpA-like"/>
    <property type="match status" value="1"/>
</dbReference>
<evidence type="ECO:0000256" key="3">
    <source>
        <dbReference type="ARBA" id="ARBA00023237"/>
    </source>
</evidence>
<dbReference type="GO" id="GO:0009279">
    <property type="term" value="C:cell outer membrane"/>
    <property type="evidence" value="ECO:0007669"/>
    <property type="project" value="UniProtKB-SubCell"/>
</dbReference>
<dbReference type="CDD" id="cd07185">
    <property type="entry name" value="OmpA_C-like"/>
    <property type="match status" value="1"/>
</dbReference>